<comment type="caution">
    <text evidence="1">The sequence shown here is derived from an EMBL/GenBank/DDBJ whole genome shotgun (WGS) entry which is preliminary data.</text>
</comment>
<dbReference type="Gene3D" id="3.30.530.20">
    <property type="match status" value="1"/>
</dbReference>
<keyword evidence="2" id="KW-1185">Reference proteome</keyword>
<gene>
    <name evidence="1" type="ORF">HD597_012579</name>
</gene>
<name>A0A9X2KAF3_9ACTN</name>
<dbReference type="AlphaFoldDB" id="A0A9X2KAF3"/>
<reference evidence="1" key="1">
    <citation type="submission" date="2022-06" db="EMBL/GenBank/DDBJ databases">
        <title>Sequencing the genomes of 1000 actinobacteria strains.</title>
        <authorList>
            <person name="Klenk H.-P."/>
        </authorList>
    </citation>
    <scope>NUCLEOTIDE SEQUENCE</scope>
    <source>
        <strain evidence="1">DSM 46694</strain>
    </source>
</reference>
<evidence type="ECO:0000313" key="2">
    <source>
        <dbReference type="Proteomes" id="UP001139648"/>
    </source>
</evidence>
<dbReference type="InterPro" id="IPR023393">
    <property type="entry name" value="START-like_dom_sf"/>
</dbReference>
<dbReference type="RefSeq" id="WP_253758939.1">
    <property type="nucleotide sequence ID" value="NZ_BAABKA010000055.1"/>
</dbReference>
<dbReference type="SUPFAM" id="SSF55961">
    <property type="entry name" value="Bet v1-like"/>
    <property type="match status" value="1"/>
</dbReference>
<accession>A0A9X2KAF3</accession>
<organism evidence="1 2">
    <name type="scientific">Nonomuraea thailandensis</name>
    <dbReference type="NCBI Taxonomy" id="1188745"/>
    <lineage>
        <taxon>Bacteria</taxon>
        <taxon>Bacillati</taxon>
        <taxon>Actinomycetota</taxon>
        <taxon>Actinomycetes</taxon>
        <taxon>Streptosporangiales</taxon>
        <taxon>Streptosporangiaceae</taxon>
        <taxon>Nonomuraea</taxon>
    </lineage>
</organism>
<sequence length="149" mass="16239">MRRFEGTCAMGVRSAIGWPERYLPGTTDDFVSNEAVVKGPRAADVWPHLVDTSRWESYYGNVSHISFPDGEGLVPAPGPHFSFATFGFPPLVARVVQYVPPVEGQAARLSWTARQDGPPAERLDVLHAWLVEDLAGGRVRGPDSGVPAR</sequence>
<protein>
    <recommendedName>
        <fullName evidence="3">SRPBCC family protein</fullName>
    </recommendedName>
</protein>
<evidence type="ECO:0000313" key="1">
    <source>
        <dbReference type="EMBL" id="MCP2365559.1"/>
    </source>
</evidence>
<dbReference type="EMBL" id="JAMZEB010000002">
    <property type="protein sequence ID" value="MCP2365559.1"/>
    <property type="molecule type" value="Genomic_DNA"/>
</dbReference>
<evidence type="ECO:0008006" key="3">
    <source>
        <dbReference type="Google" id="ProtNLM"/>
    </source>
</evidence>
<dbReference type="Proteomes" id="UP001139648">
    <property type="component" value="Unassembled WGS sequence"/>
</dbReference>
<proteinExistence type="predicted"/>